<keyword evidence="1" id="KW-1133">Transmembrane helix</keyword>
<evidence type="ECO:0008006" key="4">
    <source>
        <dbReference type="Google" id="ProtNLM"/>
    </source>
</evidence>
<keyword evidence="3" id="KW-1185">Reference proteome</keyword>
<dbReference type="Proteomes" id="UP000698222">
    <property type="component" value="Unassembled WGS sequence"/>
</dbReference>
<keyword evidence="1" id="KW-0812">Transmembrane</keyword>
<evidence type="ECO:0000313" key="3">
    <source>
        <dbReference type="Proteomes" id="UP000698222"/>
    </source>
</evidence>
<reference evidence="2 3" key="1">
    <citation type="submission" date="2021-03" db="EMBL/GenBank/DDBJ databases">
        <title>Sequencing the genomes of 1000 actinobacteria strains.</title>
        <authorList>
            <person name="Klenk H.-P."/>
        </authorList>
    </citation>
    <scope>NUCLEOTIDE SEQUENCE [LARGE SCALE GENOMIC DNA]</scope>
    <source>
        <strain evidence="2 3">DSM 14564</strain>
    </source>
</reference>
<evidence type="ECO:0000313" key="2">
    <source>
        <dbReference type="EMBL" id="MBP2407599.1"/>
    </source>
</evidence>
<comment type="caution">
    <text evidence="2">The sequence shown here is derived from an EMBL/GenBank/DDBJ whole genome shotgun (WGS) entry which is preliminary data.</text>
</comment>
<dbReference type="EMBL" id="JAGIOC010000001">
    <property type="protein sequence ID" value="MBP2407599.1"/>
    <property type="molecule type" value="Genomic_DNA"/>
</dbReference>
<evidence type="ECO:0000256" key="1">
    <source>
        <dbReference type="SAM" id="Phobius"/>
    </source>
</evidence>
<feature type="transmembrane region" description="Helical" evidence="1">
    <location>
        <begin position="84"/>
        <end position="104"/>
    </location>
</feature>
<dbReference type="RefSeq" id="WP_209886999.1">
    <property type="nucleotide sequence ID" value="NZ_BAAAJV010000011.1"/>
</dbReference>
<protein>
    <recommendedName>
        <fullName evidence="4">HXXEE domain-containing protein</fullName>
    </recommendedName>
</protein>
<name>A0ABS4YFU3_9MICO</name>
<keyword evidence="1" id="KW-0472">Membrane</keyword>
<organism evidence="2 3">
    <name type="scientific">Brachybacterium fresconis</name>
    <dbReference type="NCBI Taxonomy" id="173363"/>
    <lineage>
        <taxon>Bacteria</taxon>
        <taxon>Bacillati</taxon>
        <taxon>Actinomycetota</taxon>
        <taxon>Actinomycetes</taxon>
        <taxon>Micrococcales</taxon>
        <taxon>Dermabacteraceae</taxon>
        <taxon>Brachybacterium</taxon>
    </lineage>
</organism>
<proteinExistence type="predicted"/>
<sequence length="113" mass="12023">MDARTALSAGLFAAWAVHDAEEVATMAATSRRVLGAEPRKLPIPEPLRSRGLSQAHVTLSVAPMSLPVATAAFQGIRTRCRSRWFRGAVLPLTVGAHLLAAAILGERSLGREI</sequence>
<gene>
    <name evidence="2" type="ORF">JOF44_000502</name>
</gene>
<accession>A0ABS4YFU3</accession>